<dbReference type="EMBL" id="CAJVPS010010757">
    <property type="protein sequence ID" value="CAG8660040.1"/>
    <property type="molecule type" value="Genomic_DNA"/>
</dbReference>
<dbReference type="Gene3D" id="1.25.40.10">
    <property type="entry name" value="Tetratricopeptide repeat domain"/>
    <property type="match status" value="1"/>
</dbReference>
<reference evidence="2" key="1">
    <citation type="submission" date="2021-06" db="EMBL/GenBank/DDBJ databases">
        <authorList>
            <person name="Kallberg Y."/>
            <person name="Tangrot J."/>
            <person name="Rosling A."/>
        </authorList>
    </citation>
    <scope>NUCLEOTIDE SEQUENCE</scope>
    <source>
        <strain evidence="2">FL130A</strain>
    </source>
</reference>
<keyword evidence="3" id="KW-1185">Reference proteome</keyword>
<dbReference type="InterPro" id="IPR011990">
    <property type="entry name" value="TPR-like_helical_dom_sf"/>
</dbReference>
<dbReference type="AlphaFoldDB" id="A0A9N9E4Q1"/>
<evidence type="ECO:0000256" key="1">
    <source>
        <dbReference type="ARBA" id="ARBA00038101"/>
    </source>
</evidence>
<name>A0A9N9E4Q1_9GLOM</name>
<dbReference type="Proteomes" id="UP000789508">
    <property type="component" value="Unassembled WGS sequence"/>
</dbReference>
<dbReference type="OrthoDB" id="2384430at2759"/>
<dbReference type="Pfam" id="PF08238">
    <property type="entry name" value="Sel1"/>
    <property type="match status" value="3"/>
</dbReference>
<organism evidence="2 3">
    <name type="scientific">Ambispora leptoticha</name>
    <dbReference type="NCBI Taxonomy" id="144679"/>
    <lineage>
        <taxon>Eukaryota</taxon>
        <taxon>Fungi</taxon>
        <taxon>Fungi incertae sedis</taxon>
        <taxon>Mucoromycota</taxon>
        <taxon>Glomeromycotina</taxon>
        <taxon>Glomeromycetes</taxon>
        <taxon>Archaeosporales</taxon>
        <taxon>Ambisporaceae</taxon>
        <taxon>Ambispora</taxon>
    </lineage>
</organism>
<accession>A0A9N9E4Q1</accession>
<evidence type="ECO:0000313" key="2">
    <source>
        <dbReference type="EMBL" id="CAG8660040.1"/>
    </source>
</evidence>
<sequence length="278" mass="32161">MDQDLIKFFDQKFVIQNEVSTSPIEIAKSEISECLERLPEKSEEQSLMADDNDINNHILNQVLRIFYRAIKRGEYFDKMVTEINKHLKENNINHAVFFEILSSEIKNLSAIFYDCKDNNEITSVSSLRNNMLYCLHGFCYVFGIGTRFDSKLAFEQFRIAAENKCYFYKNGIGCTKDTQKALEWYKKSAEGGNGSGQCSYGYSYAVGQDLPRDFRKAFYWYQKSATNGHSQGKQYLGESYRFGRGTVRDLHASIKWYRSAEVAGNNVASNRLHNLFIR</sequence>
<dbReference type="SUPFAM" id="SSF81901">
    <property type="entry name" value="HCP-like"/>
    <property type="match status" value="1"/>
</dbReference>
<feature type="non-terminal residue" evidence="2">
    <location>
        <position position="278"/>
    </location>
</feature>
<dbReference type="SMART" id="SM00671">
    <property type="entry name" value="SEL1"/>
    <property type="match status" value="3"/>
</dbReference>
<proteinExistence type="inferred from homology"/>
<dbReference type="PANTHER" id="PTHR11102">
    <property type="entry name" value="SEL-1-LIKE PROTEIN"/>
    <property type="match status" value="1"/>
</dbReference>
<gene>
    <name evidence="2" type="ORF">ALEPTO_LOCUS10293</name>
</gene>
<protein>
    <submittedName>
        <fullName evidence="2">4771_t:CDS:1</fullName>
    </submittedName>
</protein>
<comment type="caution">
    <text evidence="2">The sequence shown here is derived from an EMBL/GenBank/DDBJ whole genome shotgun (WGS) entry which is preliminary data.</text>
</comment>
<dbReference type="InterPro" id="IPR050767">
    <property type="entry name" value="Sel1_AlgK"/>
</dbReference>
<evidence type="ECO:0000313" key="3">
    <source>
        <dbReference type="Proteomes" id="UP000789508"/>
    </source>
</evidence>
<dbReference type="InterPro" id="IPR006597">
    <property type="entry name" value="Sel1-like"/>
</dbReference>
<dbReference type="PANTHER" id="PTHR11102:SF160">
    <property type="entry name" value="ERAD-ASSOCIATED E3 UBIQUITIN-PROTEIN LIGASE COMPONENT HRD3"/>
    <property type="match status" value="1"/>
</dbReference>
<comment type="similarity">
    <text evidence="1">Belongs to the sel-1 family.</text>
</comment>